<evidence type="ECO:0000256" key="8">
    <source>
        <dbReference type="ARBA" id="ARBA00022801"/>
    </source>
</evidence>
<gene>
    <name evidence="14" type="ORF">DSTB1V02_LOCUS10991</name>
</gene>
<dbReference type="GO" id="GO:0030178">
    <property type="term" value="P:negative regulation of Wnt signaling pathway"/>
    <property type="evidence" value="ECO:0007669"/>
    <property type="project" value="UniProtKB-UniRule"/>
</dbReference>
<evidence type="ECO:0000256" key="5">
    <source>
        <dbReference type="ARBA" id="ARBA00022692"/>
    </source>
</evidence>
<evidence type="ECO:0000256" key="9">
    <source>
        <dbReference type="ARBA" id="ARBA00022989"/>
    </source>
</evidence>
<evidence type="ECO:0000256" key="10">
    <source>
        <dbReference type="ARBA" id="ARBA00023049"/>
    </source>
</evidence>
<keyword evidence="11" id="KW-0472">Membrane</keyword>
<evidence type="ECO:0000256" key="2">
    <source>
        <dbReference type="ARBA" id="ARBA00004479"/>
    </source>
</evidence>
<keyword evidence="8 13" id="KW-0378">Hydrolase</keyword>
<dbReference type="PANTHER" id="PTHR31120:SF6">
    <property type="entry name" value="METALLOPROTEASE TIKI HOMOLOG"/>
    <property type="match status" value="1"/>
</dbReference>
<keyword evidence="4 13" id="KW-0645">Protease</keyword>
<evidence type="ECO:0000256" key="12">
    <source>
        <dbReference type="ARBA" id="ARBA00023180"/>
    </source>
</evidence>
<keyword evidence="7 13" id="KW-0732">Signal</keyword>
<proteinExistence type="inferred from homology"/>
<sequence length="234" mass="27015">MQQESLRVTGMPLPSSSYSHSTEDLIQHYNCGDLDAALFKHDTTQMPPLRGHEMSQTMDKYFRQELIEKRNKRMGLRVLDLLKTYPNHSFFFAFGAGHFLGNHTVLDIVKAGGFQVEQIPRHWKLKGEWREKEKIVPSVTALRDFSVTVRGSLQLQGSAHIPQPPPSPSPRVPNRSVHDLWVRLPPNWLERKEEWKNDWMSNKSSSITHSSFILIKLMFMMSAASFSKSHFMIL</sequence>
<dbReference type="AlphaFoldDB" id="A0A7R9ACA4"/>
<comment type="cofactor">
    <cofactor evidence="13">
        <name>Mn(2+)</name>
        <dbReference type="ChEBI" id="CHEBI:29035"/>
    </cofactor>
    <cofactor evidence="13">
        <name>Co(2+)</name>
        <dbReference type="ChEBI" id="CHEBI:48828"/>
    </cofactor>
    <text evidence="13">Divalent metal cations. Mn(2+) or Co(2+).</text>
</comment>
<keyword evidence="15" id="KW-1185">Reference proteome</keyword>
<name>A0A7R9ACA4_9CRUS</name>
<comment type="cofactor">
    <cofactor evidence="1">
        <name>Co(2+)</name>
        <dbReference type="ChEBI" id="CHEBI:48828"/>
    </cofactor>
</comment>
<accession>A0A7R9ACA4</accession>
<dbReference type="GO" id="GO:0004222">
    <property type="term" value="F:metalloendopeptidase activity"/>
    <property type="evidence" value="ECO:0007669"/>
    <property type="project" value="UniProtKB-UniRule"/>
</dbReference>
<comment type="function">
    <text evidence="13">Metalloprotease that acts as a negative regulator of the Wnt signaling pathway.</text>
</comment>
<comment type="similarity">
    <text evidence="3 13">Belongs to the TIKI family.</text>
</comment>
<evidence type="ECO:0000256" key="13">
    <source>
        <dbReference type="RuleBase" id="RU369069"/>
    </source>
</evidence>
<evidence type="ECO:0000256" key="6">
    <source>
        <dbReference type="ARBA" id="ARBA00022723"/>
    </source>
</evidence>
<evidence type="ECO:0000313" key="14">
    <source>
        <dbReference type="EMBL" id="CAD7251224.1"/>
    </source>
</evidence>
<dbReference type="GO" id="GO:0016055">
    <property type="term" value="P:Wnt signaling pathway"/>
    <property type="evidence" value="ECO:0007669"/>
    <property type="project" value="UniProtKB-KW"/>
</dbReference>
<evidence type="ECO:0000256" key="1">
    <source>
        <dbReference type="ARBA" id="ARBA00001941"/>
    </source>
</evidence>
<reference evidence="14" key="1">
    <citation type="submission" date="2020-11" db="EMBL/GenBank/DDBJ databases">
        <authorList>
            <person name="Tran Van P."/>
        </authorList>
    </citation>
    <scope>NUCLEOTIDE SEQUENCE</scope>
</reference>
<evidence type="ECO:0000313" key="15">
    <source>
        <dbReference type="Proteomes" id="UP000677054"/>
    </source>
</evidence>
<dbReference type="GO" id="GO:0046872">
    <property type="term" value="F:metal ion binding"/>
    <property type="evidence" value="ECO:0007669"/>
    <property type="project" value="UniProtKB-UniRule"/>
</dbReference>
<dbReference type="Proteomes" id="UP000677054">
    <property type="component" value="Unassembled WGS sequence"/>
</dbReference>
<keyword evidence="5" id="KW-0812">Transmembrane</keyword>
<dbReference type="EC" id="3.4.-.-" evidence="13"/>
<dbReference type="InterPro" id="IPR002816">
    <property type="entry name" value="TraB/PrgY/GumN_fam"/>
</dbReference>
<evidence type="ECO:0000256" key="11">
    <source>
        <dbReference type="ARBA" id="ARBA00023136"/>
    </source>
</evidence>
<evidence type="ECO:0000256" key="4">
    <source>
        <dbReference type="ARBA" id="ARBA00022670"/>
    </source>
</evidence>
<dbReference type="EMBL" id="LR902891">
    <property type="protein sequence ID" value="CAD7251224.1"/>
    <property type="molecule type" value="Genomic_DNA"/>
</dbReference>
<comment type="subcellular location">
    <subcellularLocation>
        <location evidence="13">Cell membrane</location>
        <topology evidence="13">Single-pass type I membrane protein</topology>
    </subcellularLocation>
    <subcellularLocation>
        <location evidence="2">Membrane</location>
        <topology evidence="2">Single-pass type I membrane protein</topology>
    </subcellularLocation>
</comment>
<dbReference type="EMBL" id="CAJPEV010003374">
    <property type="protein sequence ID" value="CAG0899614.1"/>
    <property type="molecule type" value="Genomic_DNA"/>
</dbReference>
<keyword evidence="6 13" id="KW-0479">Metal-binding</keyword>
<organism evidence="14">
    <name type="scientific">Darwinula stevensoni</name>
    <dbReference type="NCBI Taxonomy" id="69355"/>
    <lineage>
        <taxon>Eukaryota</taxon>
        <taxon>Metazoa</taxon>
        <taxon>Ecdysozoa</taxon>
        <taxon>Arthropoda</taxon>
        <taxon>Crustacea</taxon>
        <taxon>Oligostraca</taxon>
        <taxon>Ostracoda</taxon>
        <taxon>Podocopa</taxon>
        <taxon>Podocopida</taxon>
        <taxon>Darwinulocopina</taxon>
        <taxon>Darwinuloidea</taxon>
        <taxon>Darwinulidae</taxon>
        <taxon>Darwinula</taxon>
    </lineage>
</organism>
<dbReference type="PANTHER" id="PTHR31120">
    <property type="entry name" value="METALLOPROTEASE TIKI"/>
    <property type="match status" value="1"/>
</dbReference>
<evidence type="ECO:0000256" key="3">
    <source>
        <dbReference type="ARBA" id="ARBA00008261"/>
    </source>
</evidence>
<keyword evidence="12" id="KW-0325">Glycoprotein</keyword>
<dbReference type="InterPro" id="IPR040230">
    <property type="entry name" value="TIKI1/2-like"/>
</dbReference>
<evidence type="ECO:0000256" key="7">
    <source>
        <dbReference type="ARBA" id="ARBA00022729"/>
    </source>
</evidence>
<keyword evidence="13" id="KW-1003">Cell membrane</keyword>
<keyword evidence="9" id="KW-1133">Transmembrane helix</keyword>
<dbReference type="OrthoDB" id="10040378at2759"/>
<dbReference type="Pfam" id="PF01963">
    <property type="entry name" value="TraB_PrgY_gumN"/>
    <property type="match status" value="1"/>
</dbReference>
<keyword evidence="10 13" id="KW-0482">Metalloprotease</keyword>
<keyword evidence="13" id="KW-0879">Wnt signaling pathway</keyword>
<dbReference type="GO" id="GO:0006508">
    <property type="term" value="P:proteolysis"/>
    <property type="evidence" value="ECO:0007669"/>
    <property type="project" value="UniProtKB-KW"/>
</dbReference>
<protein>
    <recommendedName>
        <fullName evidence="13">Metalloprotease TIKI homolog</fullName>
        <ecNumber evidence="13">3.4.-.-</ecNumber>
    </recommendedName>
</protein>
<dbReference type="GO" id="GO:0005886">
    <property type="term" value="C:plasma membrane"/>
    <property type="evidence" value="ECO:0007669"/>
    <property type="project" value="UniProtKB-SubCell"/>
</dbReference>